<proteinExistence type="predicted"/>
<sequence>MKKDIPLAGAGGGGKQSSRTPYEAADNVASKTVASILDLLGEGVIGGLKNGEKSIFLDDVPVQNPDGSMNFKGVKTWERKGHQNQSPIDGFDDIETPRNVAAELRKDSPKTLSIDNDDTNRLRVIMEFPRLSSTDKSSGDINGASVQFEFALAVGADNFKPIAPVGFSSSVVTVSKKSSGKFQYEYLIDLPTGTKNRRVRVSRVTADSSNDYLQNKTILASYGEIVFAKMSYPNSALVGITIDSREFGGNLPRRSYLVGGILIRVPSNYDPVSNEYKGDWDGSFEYRSSSNPAWILYDLLIEKRYGLGSYISESMIDVGKIYQIGRYCDQYVPDGFGGMEKRFTINTVIATRQEAFKVINDIASVFRGMVFWAGGMINLRQDSPSSPVMQFSAANIIDKITRKGSARKDRPTVALITYNDKDDLYKQNVEYVEDEDAKKEHGIRKIESLAFGCTSRGQANRVGLWILYTSKMETDVVIFKAGIDSSLLMPGDLVKVQDKYRSGKRNSGRVVSCTKNSITLDSSVNLANQGAFITFLTPEGKMVDRDLLQAAGNHTTVTFKNAIKDDEMPVSLGLWTITEPDLEPSLMRVISVKDEGKGVYEIMGVDHNPSKFAAIDQGAVLTPSKTTVLDPTYKKPENIQIEEATYISSPGNLSVKLLVSWDGFSPFYAIRYRRSDIIDNWHQLQLTDSQYEILSVPDKSSYDIEVFALSVTGKRTESISRTYKTVGTMTPPDAPKNLVAVGDYRQNIITWINPSSIDLEAVNVYGSKTNKIETATLLAKVPSTVFNHSGLEDDATWFYWVRAVNKRGMLSPANSNLGTKATTKEVMSFLKNKITETELSKDLLADINDNASDAAAEKVTAAVEVKVGEIKKAVDESKAASDKAVLDVTKNALSIDKEIAERKAAIKTLSDAAVSESQKRAEAIKKESDARVADIKKEATSRSDALKEESRLREESLKAESVARNTAILNEKTERGAAITASEKKSQTATDALATKVNSLSTATDANSAAIKKEEQARITADSSEAVERQSLASQMRGDYTGKDLTKVTAGLVFEEREARTSGDKAEASARQSLETRLGESVTAVNKSIESISTSQKAQSGEITAINTSLKNKAESSAVNSLNSKIEEQGKRLTSQGSAVTKLQNDLGLTNTSVGKKADSSALTALDSKVTQQGKDISSQSGSITALQNSLKTTNANVEKKADSSALSILDNKVIQQGKDISSTSNKTTALENSLKTTNENITKKADSSALTALDSKVVQQGKDISSVSGKTTALENSLKTTNANIGKKADSSALTALDSKVTQQGKDVSSANSSITRLSNTLKDMSVGGVNLFSESDSELGTVQESSNVGSAYSAVKYPGDNRVRNKTLIDSGKGIVISINADYEYFVTCFDKSSKYLGSGKSFSWRKDLLVIPPFLGFVGVVVRRSDGAKMSLLDVVKSRIKVEIGNVRTDWSPSPFDIASVNDVSNIKLANSKVISGLDSKVTQQGKDISSVSGKTTALENSLKVTNNNVGKKADAAALNSLNSTVDKQGKDITSHGKSITALDNSTSSIKSGLDDTEILARITTNGKQIIPVPNFNEGKNDVYLYNNANNGNISIDVIGRRSTNPTTSSHEIAMTVKGGANPNYGGFRRGVQSKPNAVFVTKYIIKLPLGWALQANTNPLGDGYIDKFVGNREGTGKYETYYRVTKCGEVGKFQTFGYVSAEIKDGKTAKEPTSASPMTWYLAQIEVYETTDYASATPEVTDFMSSAKTSLDSLTNATKSQSSQLTNLQNSLNTTNTNVGKKAESSALSALDSKVTQQGKDISSANSSITSLKSSILSRTVFLLKSAGAGSGIMGKITNDKGVVIATAARSYCLIVFKLNNDGSTVVESTKNYDVFANKDMGVALSKDVAALGNGKYAALITHDEPTGNRESILPAVERLGGTKETLYSFPYRGAYILAGRVGANKGDSIELASRTGNDKSAIVQTSIEFVNGVLMNHGNGGGIAILASTNANAISKLNTDTKATDGRVSSQSTQITKLQNDLNATNSNVSKKAESSALSSLDSKVTQQGKNIDSVSSKTTSLENGLKTTNTNVGKKADTSALNTLSSKVTDVEGKVKSAASSITSLSSKIDQVKNDLTNLIEVDLDLSKLDENIYYPVTLHLNTSTRYYFKVFRTLNQFSNNKPSYATHGTKTFSTILEWNVSGDGWGTQSANRVVQNFDYRFTSQSPILRPEQLTNNSIEYVYLRGGSFYKLTKSKTCTHAIRTTKYTQSNQSVEPIAYKAEWIPIAVGKATSDAISKLSSDVTQHGKDITAQSTSLSQLTTKVNGQESTISTLNKTVTDSNKSQAETNKSVESKFNGYTARINQVEKTVASGGGLNATWMVKMEVRADGKKYASGIGLGIDGKTLQSQFLVQADRFALMNTANGKVTTPFVIDGGVTYINAASIKDGSIGSAKVGDLQSNNYAAGKTGWKFGKNGILEMNGQTSGQGRLSISNNRIDVYDEKGVLRVRLGLL</sequence>
<gene>
    <name evidence="1" type="ORF">MNY70_18250</name>
</gene>
<name>A0ACD3YDY6_9GAMM</name>
<accession>A0ACD3YDY6</accession>
<reference evidence="1" key="1">
    <citation type="submission" date="2022-03" db="EMBL/GenBank/DDBJ databases">
        <title>ESBL-producing Moellerella wisconsensis and Escherichia marmotae isolated from wild game meat.</title>
        <authorList>
            <person name="Biggel M."/>
        </authorList>
    </citation>
    <scope>NUCLEOTIDE SEQUENCE</scope>
    <source>
        <strain evidence="1">W1</strain>
    </source>
</reference>
<evidence type="ECO:0000313" key="2">
    <source>
        <dbReference type="Proteomes" id="UP000829420"/>
    </source>
</evidence>
<dbReference type="EMBL" id="CP093257">
    <property type="protein sequence ID" value="UNH41014.1"/>
    <property type="molecule type" value="Genomic_DNA"/>
</dbReference>
<evidence type="ECO:0000313" key="1">
    <source>
        <dbReference type="EMBL" id="UNH41014.1"/>
    </source>
</evidence>
<dbReference type="Proteomes" id="UP000829420">
    <property type="component" value="Plasmid pW1-b"/>
</dbReference>
<keyword evidence="1" id="KW-0614">Plasmid</keyword>
<protein>
    <submittedName>
        <fullName evidence="1">Phage tail protein</fullName>
    </submittedName>
</protein>
<keyword evidence="2" id="KW-1185">Reference proteome</keyword>
<organism evidence="1 2">
    <name type="scientific">Moellerella wisconsensis</name>
    <dbReference type="NCBI Taxonomy" id="158849"/>
    <lineage>
        <taxon>Bacteria</taxon>
        <taxon>Pseudomonadati</taxon>
        <taxon>Pseudomonadota</taxon>
        <taxon>Gammaproteobacteria</taxon>
        <taxon>Enterobacterales</taxon>
        <taxon>Morganellaceae</taxon>
        <taxon>Moellerella</taxon>
    </lineage>
</organism>
<geneLocation type="plasmid" evidence="1 2">
    <name>pW1-b</name>
</geneLocation>